<evidence type="ECO:0000256" key="2">
    <source>
        <dbReference type="ARBA" id="ARBA00001946"/>
    </source>
</evidence>
<feature type="non-terminal residue" evidence="8">
    <location>
        <position position="1"/>
    </location>
</feature>
<keyword evidence="9" id="KW-1185">Reference proteome</keyword>
<evidence type="ECO:0000313" key="9">
    <source>
        <dbReference type="Proteomes" id="UP000054144"/>
    </source>
</evidence>
<dbReference type="Pfam" id="PF00293">
    <property type="entry name" value="NUDIX"/>
    <property type="match status" value="1"/>
</dbReference>
<proteinExistence type="predicted"/>
<comment type="cofactor">
    <cofactor evidence="2">
        <name>Mg(2+)</name>
        <dbReference type="ChEBI" id="CHEBI:18420"/>
    </cofactor>
</comment>
<evidence type="ECO:0000256" key="4">
    <source>
        <dbReference type="ARBA" id="ARBA00022801"/>
    </source>
</evidence>
<dbReference type="PROSITE" id="PS51462">
    <property type="entry name" value="NUDIX"/>
    <property type="match status" value="1"/>
</dbReference>
<evidence type="ECO:0000256" key="6">
    <source>
        <dbReference type="ARBA" id="ARBA00023211"/>
    </source>
</evidence>
<dbReference type="PANTHER" id="PTHR12992:SF24">
    <property type="entry name" value="PEROXISOMAL COENZYME A DIPHOSPHATASE NUDT7"/>
    <property type="match status" value="1"/>
</dbReference>
<dbReference type="SUPFAM" id="SSF55811">
    <property type="entry name" value="Nudix"/>
    <property type="match status" value="1"/>
</dbReference>
<evidence type="ECO:0000256" key="3">
    <source>
        <dbReference type="ARBA" id="ARBA00022723"/>
    </source>
</evidence>
<feature type="non-terminal residue" evidence="8">
    <location>
        <position position="196"/>
    </location>
</feature>
<dbReference type="PANTHER" id="PTHR12992">
    <property type="entry name" value="NUDIX HYDROLASE"/>
    <property type="match status" value="1"/>
</dbReference>
<dbReference type="CDD" id="cd03426">
    <property type="entry name" value="NUDIX_CoAse_Nudt7"/>
    <property type="match status" value="1"/>
</dbReference>
<gene>
    <name evidence="8" type="ORF">FISHEDRAFT_28428</name>
</gene>
<dbReference type="GO" id="GO:0046872">
    <property type="term" value="F:metal ion binding"/>
    <property type="evidence" value="ECO:0007669"/>
    <property type="project" value="UniProtKB-KW"/>
</dbReference>
<comment type="cofactor">
    <cofactor evidence="1">
        <name>Mn(2+)</name>
        <dbReference type="ChEBI" id="CHEBI:29035"/>
    </cofactor>
</comment>
<dbReference type="GO" id="GO:0010945">
    <property type="term" value="F:coenzyme A diphosphatase activity"/>
    <property type="evidence" value="ECO:0007669"/>
    <property type="project" value="InterPro"/>
</dbReference>
<evidence type="ECO:0000313" key="8">
    <source>
        <dbReference type="EMBL" id="KIY52924.1"/>
    </source>
</evidence>
<name>A0A0D7AMF0_9AGAR</name>
<keyword evidence="3" id="KW-0479">Metal-binding</keyword>
<keyword evidence="4" id="KW-0378">Hydrolase</keyword>
<dbReference type="InterPro" id="IPR000086">
    <property type="entry name" value="NUDIX_hydrolase_dom"/>
</dbReference>
<dbReference type="Gene3D" id="3.90.79.10">
    <property type="entry name" value="Nucleoside Triphosphate Pyrophosphohydrolase"/>
    <property type="match status" value="1"/>
</dbReference>
<feature type="domain" description="Nudix hydrolase" evidence="7">
    <location>
        <begin position="1"/>
        <end position="158"/>
    </location>
</feature>
<dbReference type="GO" id="GO:0015938">
    <property type="term" value="P:coenzyme A catabolic process"/>
    <property type="evidence" value="ECO:0007669"/>
    <property type="project" value="TreeGrafter"/>
</dbReference>
<dbReference type="InterPro" id="IPR015797">
    <property type="entry name" value="NUDIX_hydrolase-like_dom_sf"/>
</dbReference>
<dbReference type="AlphaFoldDB" id="A0A0D7AMF0"/>
<dbReference type="Proteomes" id="UP000054144">
    <property type="component" value="Unassembled WGS sequence"/>
</dbReference>
<evidence type="ECO:0000256" key="5">
    <source>
        <dbReference type="ARBA" id="ARBA00022842"/>
    </source>
</evidence>
<evidence type="ECO:0000259" key="7">
    <source>
        <dbReference type="PROSITE" id="PS51462"/>
    </source>
</evidence>
<reference evidence="8 9" key="1">
    <citation type="journal article" date="2015" name="Fungal Genet. Biol.">
        <title>Evolution of novel wood decay mechanisms in Agaricales revealed by the genome sequences of Fistulina hepatica and Cylindrobasidium torrendii.</title>
        <authorList>
            <person name="Floudas D."/>
            <person name="Held B.W."/>
            <person name="Riley R."/>
            <person name="Nagy L.G."/>
            <person name="Koehler G."/>
            <person name="Ransdell A.S."/>
            <person name="Younus H."/>
            <person name="Chow J."/>
            <person name="Chiniquy J."/>
            <person name="Lipzen A."/>
            <person name="Tritt A."/>
            <person name="Sun H."/>
            <person name="Haridas S."/>
            <person name="LaButti K."/>
            <person name="Ohm R.A."/>
            <person name="Kues U."/>
            <person name="Blanchette R.A."/>
            <person name="Grigoriev I.V."/>
            <person name="Minto R.E."/>
            <person name="Hibbett D.S."/>
        </authorList>
    </citation>
    <scope>NUCLEOTIDE SEQUENCE [LARGE SCALE GENOMIC DNA]</scope>
    <source>
        <strain evidence="8 9">ATCC 64428</strain>
    </source>
</reference>
<protein>
    <recommendedName>
        <fullName evidence="7">Nudix hydrolase domain-containing protein</fullName>
    </recommendedName>
</protein>
<organism evidence="8 9">
    <name type="scientific">Fistulina hepatica ATCC 64428</name>
    <dbReference type="NCBI Taxonomy" id="1128425"/>
    <lineage>
        <taxon>Eukaryota</taxon>
        <taxon>Fungi</taxon>
        <taxon>Dikarya</taxon>
        <taxon>Basidiomycota</taxon>
        <taxon>Agaricomycotina</taxon>
        <taxon>Agaricomycetes</taxon>
        <taxon>Agaricomycetidae</taxon>
        <taxon>Agaricales</taxon>
        <taxon>Fistulinaceae</taxon>
        <taxon>Fistulina</taxon>
    </lineage>
</organism>
<sequence>NAAVLVPLCNIRNQPGILLEVRGKTMRSHSGEVRQVFPGGRVDSIDASMQAAALRETHEELGIHPSHIEVLGSYGPVETSLNGTLRVWPFVGFVHAMSVQDNESIRYNTDTPLPSLDLEVIQGQTSRKEVDSVFHMPLNILTQRRRIGQHRFREGRPYWTIDVSDLVVGGTGDTPHSRLEIWGLTGWYLTLLMRIL</sequence>
<dbReference type="EMBL" id="KN881629">
    <property type="protein sequence ID" value="KIY52924.1"/>
    <property type="molecule type" value="Genomic_DNA"/>
</dbReference>
<keyword evidence="5" id="KW-0460">Magnesium</keyword>
<accession>A0A0D7AMF0</accession>
<dbReference type="InterPro" id="IPR045121">
    <property type="entry name" value="CoAse"/>
</dbReference>
<keyword evidence="6" id="KW-0464">Manganese</keyword>
<dbReference type="OrthoDB" id="206213at2759"/>
<evidence type="ECO:0000256" key="1">
    <source>
        <dbReference type="ARBA" id="ARBA00001936"/>
    </source>
</evidence>